<accession>A0A0L0UMD1</accession>
<organism evidence="2 3">
    <name type="scientific">Puccinia striiformis f. sp. tritici PST-78</name>
    <dbReference type="NCBI Taxonomy" id="1165861"/>
    <lineage>
        <taxon>Eukaryota</taxon>
        <taxon>Fungi</taxon>
        <taxon>Dikarya</taxon>
        <taxon>Basidiomycota</taxon>
        <taxon>Pucciniomycotina</taxon>
        <taxon>Pucciniomycetes</taxon>
        <taxon>Pucciniales</taxon>
        <taxon>Pucciniaceae</taxon>
        <taxon>Puccinia</taxon>
    </lineage>
</organism>
<reference evidence="3" key="1">
    <citation type="submission" date="2014-03" db="EMBL/GenBank/DDBJ databases">
        <title>The Genome Sequence of Puccinia striiformis f. sp. tritici PST-78.</title>
        <authorList>
            <consortium name="The Broad Institute Genome Sequencing Platform"/>
            <person name="Cuomo C."/>
            <person name="Hulbert S."/>
            <person name="Chen X."/>
            <person name="Walker B."/>
            <person name="Young S.K."/>
            <person name="Zeng Q."/>
            <person name="Gargeya S."/>
            <person name="Fitzgerald M."/>
            <person name="Haas B."/>
            <person name="Abouelleil A."/>
            <person name="Alvarado L."/>
            <person name="Arachchi H.M."/>
            <person name="Berlin A.M."/>
            <person name="Chapman S.B."/>
            <person name="Goldberg J."/>
            <person name="Griggs A."/>
            <person name="Gujja S."/>
            <person name="Hansen M."/>
            <person name="Howarth C."/>
            <person name="Imamovic A."/>
            <person name="Larimer J."/>
            <person name="McCowan C."/>
            <person name="Montmayeur A."/>
            <person name="Murphy C."/>
            <person name="Neiman D."/>
            <person name="Pearson M."/>
            <person name="Priest M."/>
            <person name="Roberts A."/>
            <person name="Saif S."/>
            <person name="Shea T."/>
            <person name="Sisk P."/>
            <person name="Sykes S."/>
            <person name="Wortman J."/>
            <person name="Nusbaum C."/>
            <person name="Birren B."/>
        </authorList>
    </citation>
    <scope>NUCLEOTIDE SEQUENCE [LARGE SCALE GENOMIC DNA]</scope>
    <source>
        <strain evidence="3">race PST-78</strain>
    </source>
</reference>
<keyword evidence="1" id="KW-1133">Transmembrane helix</keyword>
<dbReference type="EMBL" id="AJIL01003067">
    <property type="protein sequence ID" value="KNE88125.1"/>
    <property type="molecule type" value="Genomic_DNA"/>
</dbReference>
<protein>
    <recommendedName>
        <fullName evidence="4">Cytochrome c oxidase assembly protein COX20, mitochondrial</fullName>
    </recommendedName>
</protein>
<gene>
    <name evidence="2" type="ORF">PSTG_18480</name>
</gene>
<dbReference type="OrthoDB" id="14603at2759"/>
<keyword evidence="1" id="KW-0472">Membrane</keyword>
<evidence type="ECO:0000256" key="1">
    <source>
        <dbReference type="SAM" id="Phobius"/>
    </source>
</evidence>
<sequence length="60" mass="6624">MASTLPPPPARPSTWEALHSFNLNENLQQRFARVPSQRKALLFGITGGTCIAGLRFISTR</sequence>
<evidence type="ECO:0000313" key="3">
    <source>
        <dbReference type="Proteomes" id="UP000054564"/>
    </source>
</evidence>
<evidence type="ECO:0000313" key="2">
    <source>
        <dbReference type="EMBL" id="KNE88125.1"/>
    </source>
</evidence>
<name>A0A0L0UMD1_9BASI</name>
<dbReference type="STRING" id="1165861.A0A0L0UMD1"/>
<keyword evidence="3" id="KW-1185">Reference proteome</keyword>
<evidence type="ECO:0008006" key="4">
    <source>
        <dbReference type="Google" id="ProtNLM"/>
    </source>
</evidence>
<proteinExistence type="predicted"/>
<dbReference type="AlphaFoldDB" id="A0A0L0UMD1"/>
<keyword evidence="1" id="KW-0812">Transmembrane</keyword>
<comment type="caution">
    <text evidence="2">The sequence shown here is derived from an EMBL/GenBank/DDBJ whole genome shotgun (WGS) entry which is preliminary data.</text>
</comment>
<feature type="transmembrane region" description="Helical" evidence="1">
    <location>
        <begin position="40"/>
        <end position="58"/>
    </location>
</feature>
<dbReference type="Proteomes" id="UP000054564">
    <property type="component" value="Unassembled WGS sequence"/>
</dbReference>
<feature type="non-terminal residue" evidence="2">
    <location>
        <position position="60"/>
    </location>
</feature>